<sequence length="1596" mass="177526">MVHLTVSVVELCEDWDIVDDALLIRIKENSQKSNENITTIADINMSKKCEAFIIDNGPTEFLDQAVPTTVMNKCVPIECTSNPVIDILASTAMDHPKSPTNFKVSIGRMKKSTAVQCDRRTTSSKDKRKSKFVELLNHGEKSQDGAKSASEKGITLLEQIIRTHPIWYLQHIGRSAATHLLRPMNEGAFIVRSSSKPNSMALSIRSPPGLASDIDHYLIESSGSDKSVRVESSPYYFKSLPLLIEHYCLNGEELQTNLVLPVAITRCCTSMQLQSLALMGQDFWTSDIAQESSGSSQKHSDLESSSVRYSSKRRSSFTKHYVSNATSGSSVSKRANEKRVNSVINACMGKGTYILHMTSLQNNSGIGDVSTQTISGRRSLLRHIFRSESSSNAISGSDNGTSNGNGERDAETKPVMINLAQCRAFTPLKEQKITSSQSALALSSTSSLSTQHDANSLQSYIADQSADCLILERNQHAVPSLRTFKPGRSANGVVTQEEVQKLNGSNSHFRVNPKPAVKPKPLALRRERSDLTAGYVPRNADYYKEYNAAAGSDVGVRCTLMSPSTCPDGNTLCKCLEELKRKRQEATVAVSETNSRSGHQQHSQRNHYKERNETDFGNINVVLRTRSSESFRTEQRRLSVPDLADLAHTSLTNGVTGVLATAKALTSKLGRNPRTGELQTINEGLVTPVIRRKQYIKDIHGNNSTNDWRTGSLLQKPSLTHKELAKQAEQEDIRHDGRDGAIEWCPLRNEIRVFDRREELLLQHEVHVLRFHSERHSRERVFAPTSSNTDSLSSTSIQTNTWSPSVAKRGSSFVYNVSSPSIGNTTNERFTCTGSNFAKEQTAVWSAVNSELKSRQKIAKVRPTPQIPLLKKSLTAVVVGSSLQNKLPLRGMTTGNGNQGSVHLRQNFDGTSIYSDNNCGKLTSEYAHLPESADTLLKSDLIVKTRTSSQDQNGKDDDNVSVAGTVFNEPWDSNVWENLLDLAHYGDEKPSTLTRHIDTNQTVFGGAIAEEVDDEVICSLEMSYNGEEERSFQKLQSITSIDDSRNNADYGVVIRRFDNHHLNNNAESDGRRNGIININAYLKSEDNLDKQQQLETICKSVTSGSGDPEASNSFMNISNAGEMSDGTATMDSHKSTNTHSLPRILPRYSKLDDSWLESLDDIPTSIRALSPIISPPRLKNSLSTDPGTKIQEYVERLSQEENTVFGATLRRFIECTFEAEECDPQVVIRNVRQFLNGLKNYLVKHGEGELHDLIEKERARLNANEFLNIDAILEAILHKIVLCPVKPHLYHLMIREYSKNGWLQALSENLTYVRTLSPEQLGFGVRCKFIPPTTQKMETIKICLRKMQHHYSPLKKLENLLRVIFLAIGRQQSCDNPSGGDMENYDPISIESSKIKVLPPADELVRWLVYLLARTSTVGCEVEAWYMWELLPKQLLTTGDSSYYLITLFSAIDVLKNTESIRKLGQVDDSSITEDGSYCSSLGSVSPVLSSSSDAFVKVAVPDELDGSIRYHTFPGVPQMTAGKLCRVLAHQFGITNPEDHGLYLLVDGYETCLLANECPDLIRHQLKQAHKAHLFAYKRHEAKIAWPKFAVSSLS</sequence>
<feature type="domain" description="SH2" evidence="5">
    <location>
        <begin position="167"/>
        <end position="262"/>
    </location>
</feature>
<dbReference type="GO" id="GO:0005085">
    <property type="term" value="F:guanyl-nucleotide exchange factor activity"/>
    <property type="evidence" value="ECO:0007669"/>
    <property type="project" value="InterPro"/>
</dbReference>
<dbReference type="GO" id="GO:0031267">
    <property type="term" value="F:small GTPase binding"/>
    <property type="evidence" value="ECO:0007669"/>
    <property type="project" value="TreeGrafter"/>
</dbReference>
<dbReference type="PANTHER" id="PTHR23101">
    <property type="entry name" value="RAB GDP/GTP EXCHANGE FACTOR"/>
    <property type="match status" value="1"/>
</dbReference>
<dbReference type="InterPro" id="IPR000159">
    <property type="entry name" value="RA_dom"/>
</dbReference>
<dbReference type="InterPro" id="IPR036860">
    <property type="entry name" value="SH2_dom_sf"/>
</dbReference>
<dbReference type="GO" id="GO:0007165">
    <property type="term" value="P:signal transduction"/>
    <property type="evidence" value="ECO:0007669"/>
    <property type="project" value="InterPro"/>
</dbReference>
<name>A0A4E9FQ19_BRUMA</name>
<evidence type="ECO:0000256" key="1">
    <source>
        <dbReference type="ARBA" id="ARBA00006919"/>
    </source>
</evidence>
<accession>A0A4E9FQ19</accession>
<dbReference type="InterPro" id="IPR037191">
    <property type="entry name" value="VPS9_dom_sf"/>
</dbReference>
<dbReference type="PROSITE" id="PS50200">
    <property type="entry name" value="RA"/>
    <property type="match status" value="1"/>
</dbReference>
<accession>A0A5S6P913</accession>
<proteinExistence type="inferred from homology"/>
<dbReference type="InterPro" id="IPR003123">
    <property type="entry name" value="VPS9"/>
</dbReference>
<evidence type="ECO:0000259" key="5">
    <source>
        <dbReference type="PROSITE" id="PS50001"/>
    </source>
</evidence>
<dbReference type="Pfam" id="PF02204">
    <property type="entry name" value="VPS9"/>
    <property type="match status" value="1"/>
</dbReference>
<dbReference type="WBParaSite" id="Bm12034c.1">
    <property type="protein sequence ID" value="Bm12034c.1"/>
    <property type="gene ID" value="WBGene00232295"/>
</dbReference>
<dbReference type="CDD" id="cd01776">
    <property type="entry name" value="RA_Rin"/>
    <property type="match status" value="1"/>
</dbReference>
<dbReference type="PANTHER" id="PTHR23101:SF104">
    <property type="entry name" value="PROTEIN SPRINT"/>
    <property type="match status" value="1"/>
</dbReference>
<dbReference type="GO" id="GO:0005829">
    <property type="term" value="C:cytosol"/>
    <property type="evidence" value="ECO:0007669"/>
    <property type="project" value="TreeGrafter"/>
</dbReference>
<feature type="compositionally biased region" description="Polar residues" evidence="4">
    <location>
        <begin position="590"/>
        <end position="601"/>
    </location>
</feature>
<dbReference type="GO" id="GO:0030139">
    <property type="term" value="C:endocytic vesicle"/>
    <property type="evidence" value="ECO:0007669"/>
    <property type="project" value="TreeGrafter"/>
</dbReference>
<dbReference type="InterPro" id="IPR000980">
    <property type="entry name" value="SH2"/>
</dbReference>
<evidence type="ECO:0000259" key="6">
    <source>
        <dbReference type="PROSITE" id="PS50200"/>
    </source>
</evidence>
<reference evidence="8" key="2">
    <citation type="submission" date="2019-04" db="EMBL/GenBank/DDBJ databases">
        <authorList>
            <person name="Howe K."/>
            <person name="Paulini M."/>
            <person name="Williams G."/>
        </authorList>
    </citation>
    <scope>NUCLEOTIDE SEQUENCE [LARGE SCALE GENOMIC DNA]</scope>
    <source>
        <strain evidence="8">FR3</strain>
    </source>
</reference>
<evidence type="ECO:0000259" key="7">
    <source>
        <dbReference type="PROSITE" id="PS51205"/>
    </source>
</evidence>
<dbReference type="InterPro" id="IPR045046">
    <property type="entry name" value="Vps9-like"/>
</dbReference>
<dbReference type="RefSeq" id="XP_042937999.1">
    <property type="nucleotide sequence ID" value="XM_043082065.1"/>
</dbReference>
<dbReference type="CTD" id="6105053"/>
<keyword evidence="9" id="KW-1185">Reference proteome</keyword>
<comment type="similarity">
    <text evidence="1">Belongs to the RIN (Ras interaction/interference) family.</text>
</comment>
<dbReference type="Gene3D" id="1.20.1050.80">
    <property type="entry name" value="VPS9 domain"/>
    <property type="match status" value="1"/>
</dbReference>
<feature type="region of interest" description="Disordered" evidence="4">
    <location>
        <begin position="589"/>
        <end position="613"/>
    </location>
</feature>
<dbReference type="GO" id="GO:0016192">
    <property type="term" value="P:vesicle-mediated transport"/>
    <property type="evidence" value="ECO:0007669"/>
    <property type="project" value="InterPro"/>
</dbReference>
<feature type="region of interest" description="Disordered" evidence="4">
    <location>
        <begin position="390"/>
        <end position="409"/>
    </location>
</feature>
<evidence type="ECO:0000313" key="9">
    <source>
        <dbReference type="Proteomes" id="UP000006672"/>
    </source>
</evidence>
<dbReference type="GeneID" id="6105053"/>
<evidence type="ECO:0000313" key="10">
    <source>
        <dbReference type="WBParaSite" id="Bm12034c.1"/>
    </source>
</evidence>
<dbReference type="Pfam" id="PF23268">
    <property type="entry name" value="RIN1"/>
    <property type="match status" value="1"/>
</dbReference>
<dbReference type="SUPFAM" id="SSF109993">
    <property type="entry name" value="VPS9 domain"/>
    <property type="match status" value="1"/>
</dbReference>
<evidence type="ECO:0000256" key="2">
    <source>
        <dbReference type="ARBA" id="ARBA00022468"/>
    </source>
</evidence>
<dbReference type="PROSITE" id="PS50001">
    <property type="entry name" value="SH2"/>
    <property type="match status" value="1"/>
</dbReference>
<dbReference type="Proteomes" id="UP000006672">
    <property type="component" value="Unassembled WGS sequence"/>
</dbReference>
<protein>
    <submittedName>
        <fullName evidence="8 10">Uncharacterized protein</fullName>
    </submittedName>
</protein>
<keyword evidence="2" id="KW-0343">GTPase activation</keyword>
<organism evidence="8">
    <name type="scientific">Brugia malayi</name>
    <name type="common">Filarial nematode worm</name>
    <dbReference type="NCBI Taxonomy" id="6279"/>
    <lineage>
        <taxon>Eukaryota</taxon>
        <taxon>Metazoa</taxon>
        <taxon>Ecdysozoa</taxon>
        <taxon>Nematoda</taxon>
        <taxon>Chromadorea</taxon>
        <taxon>Rhabditida</taxon>
        <taxon>Spirurina</taxon>
        <taxon>Spiruromorpha</taxon>
        <taxon>Filarioidea</taxon>
        <taxon>Onchocercidae</taxon>
        <taxon>Brugia</taxon>
    </lineage>
</organism>
<dbReference type="SMART" id="SM00252">
    <property type="entry name" value="SH2"/>
    <property type="match status" value="1"/>
</dbReference>
<dbReference type="PROSITE" id="PS51205">
    <property type="entry name" value="VPS9"/>
    <property type="match status" value="1"/>
</dbReference>
<evidence type="ECO:0000256" key="4">
    <source>
        <dbReference type="SAM" id="MobiDB-lite"/>
    </source>
</evidence>
<feature type="domain" description="VPS9" evidence="7">
    <location>
        <begin position="1297"/>
        <end position="1464"/>
    </location>
</feature>
<evidence type="ECO:0000313" key="8">
    <source>
        <dbReference type="EMBL" id="VIO98787.1"/>
    </source>
</evidence>
<dbReference type="OrthoDB" id="21085at2759"/>
<reference evidence="10" key="3">
    <citation type="submission" date="2019-12" db="UniProtKB">
        <authorList>
            <consortium name="WormBaseParasite"/>
        </authorList>
    </citation>
    <scope>IDENTIFICATION</scope>
</reference>
<evidence type="ECO:0000256" key="3">
    <source>
        <dbReference type="PROSITE-ProRule" id="PRU00191"/>
    </source>
</evidence>
<dbReference type="STRING" id="6279.A0A5S6P913"/>
<feature type="domain" description="Ras-associating" evidence="6">
    <location>
        <begin position="1518"/>
        <end position="1583"/>
    </location>
</feature>
<feature type="compositionally biased region" description="Low complexity" evidence="4">
    <location>
        <begin position="395"/>
        <end position="405"/>
    </location>
</feature>
<dbReference type="CDD" id="cd00173">
    <property type="entry name" value="SH2"/>
    <property type="match status" value="1"/>
</dbReference>
<keyword evidence="3" id="KW-0727">SH2 domain</keyword>
<dbReference type="GO" id="GO:0005096">
    <property type="term" value="F:GTPase activator activity"/>
    <property type="evidence" value="ECO:0007669"/>
    <property type="project" value="UniProtKB-KW"/>
</dbReference>
<gene>
    <name evidence="8 10" type="primary">Bma-rin-1</name>
    <name evidence="8" type="ORF">BM_BM12034</name>
</gene>
<reference evidence="9" key="1">
    <citation type="journal article" date="2007" name="Science">
        <title>Draft genome of the filarial nematode parasite Brugia malayi.</title>
        <authorList>
            <person name="Ghedin E."/>
            <person name="Wang S."/>
            <person name="Spiro D."/>
            <person name="Caler E."/>
            <person name="Zhao Q."/>
            <person name="Crabtree J."/>
            <person name="Allen J.E."/>
            <person name="Delcher A.L."/>
            <person name="Guiliano D.B."/>
            <person name="Miranda-Saavedra D."/>
            <person name="Angiuoli S.V."/>
            <person name="Creasy T."/>
            <person name="Amedeo P."/>
            <person name="Haas B."/>
            <person name="El-Sayed N.M."/>
            <person name="Wortman J.R."/>
            <person name="Feldblyum T."/>
            <person name="Tallon L."/>
            <person name="Schatz M."/>
            <person name="Shumway M."/>
            <person name="Koo H."/>
            <person name="Salzberg S.L."/>
            <person name="Schobel S."/>
            <person name="Pertea M."/>
            <person name="Pop M."/>
            <person name="White O."/>
            <person name="Barton G.J."/>
            <person name="Carlow C.K."/>
            <person name="Crawford M.J."/>
            <person name="Daub J."/>
            <person name="Dimmic M.W."/>
            <person name="Estes C.F."/>
            <person name="Foster J.M."/>
            <person name="Ganatra M."/>
            <person name="Gregory W.F."/>
            <person name="Johnson N.M."/>
            <person name="Jin J."/>
            <person name="Komuniecki R."/>
            <person name="Korf I."/>
            <person name="Kumar S."/>
            <person name="Laney S."/>
            <person name="Li B.W."/>
            <person name="Li W."/>
            <person name="Lindblom T.H."/>
            <person name="Lustigman S."/>
            <person name="Ma D."/>
            <person name="Maina C.V."/>
            <person name="Martin D.M."/>
            <person name="McCarter J.P."/>
            <person name="McReynolds L."/>
            <person name="Mitreva M."/>
            <person name="Nutman T.B."/>
            <person name="Parkinson J."/>
            <person name="Peregrin-Alvarez J.M."/>
            <person name="Poole C."/>
            <person name="Ren Q."/>
            <person name="Saunders L."/>
            <person name="Sluder A.E."/>
            <person name="Smith K."/>
            <person name="Stanke M."/>
            <person name="Unnasch T.R."/>
            <person name="Ware J."/>
            <person name="Wei A.D."/>
            <person name="Weil G."/>
            <person name="Williams D.J."/>
            <person name="Zhang Y."/>
            <person name="Williams S.A."/>
            <person name="Fraser-Liggett C."/>
            <person name="Slatko B."/>
            <person name="Blaxter M.L."/>
            <person name="Scott A.L."/>
        </authorList>
    </citation>
    <scope>NUCLEOTIDE SEQUENCE</scope>
    <source>
        <strain evidence="9">FR3</strain>
    </source>
</reference>
<dbReference type="AlphaFoldDB" id="A0A4E9FQ19"/>
<dbReference type="Pfam" id="PF00017">
    <property type="entry name" value="SH2"/>
    <property type="match status" value="1"/>
</dbReference>
<dbReference type="EMBL" id="CAAKNF010000195">
    <property type="protein sequence ID" value="VIO98787.1"/>
    <property type="molecule type" value="Genomic_DNA"/>
</dbReference>
<dbReference type="Gene3D" id="3.30.505.10">
    <property type="entry name" value="SH2 domain"/>
    <property type="match status" value="1"/>
</dbReference>
<dbReference type="SUPFAM" id="SSF55550">
    <property type="entry name" value="SH2 domain"/>
    <property type="match status" value="1"/>
</dbReference>